<evidence type="ECO:0000256" key="4">
    <source>
        <dbReference type="ARBA" id="ARBA00022989"/>
    </source>
</evidence>
<dbReference type="GO" id="GO:0016020">
    <property type="term" value="C:membrane"/>
    <property type="evidence" value="ECO:0007669"/>
    <property type="project" value="UniProtKB-SubCell"/>
</dbReference>
<comment type="caution">
    <text evidence="9">The sequence shown here is derived from an EMBL/GenBank/DDBJ whole genome shotgun (WGS) entry which is preliminary data.</text>
</comment>
<dbReference type="AlphaFoldDB" id="A0A9P6R507"/>
<keyword evidence="3 7" id="KW-0812">Transmembrane</keyword>
<feature type="transmembrane region" description="Helical" evidence="7">
    <location>
        <begin position="619"/>
        <end position="638"/>
    </location>
</feature>
<dbReference type="EMBL" id="JAAAIN010000857">
    <property type="protein sequence ID" value="KAG0310302.1"/>
    <property type="molecule type" value="Genomic_DNA"/>
</dbReference>
<keyword evidence="10" id="KW-1185">Reference proteome</keyword>
<feature type="region of interest" description="Disordered" evidence="6">
    <location>
        <begin position="63"/>
        <end position="227"/>
    </location>
</feature>
<evidence type="ECO:0000256" key="3">
    <source>
        <dbReference type="ARBA" id="ARBA00022692"/>
    </source>
</evidence>
<dbReference type="FunFam" id="1.20.1250.20:FF:000018">
    <property type="entry name" value="MFS transporter permease"/>
    <property type="match status" value="1"/>
</dbReference>
<dbReference type="Gene3D" id="1.20.1250.20">
    <property type="entry name" value="MFS general substrate transporter like domains"/>
    <property type="match status" value="2"/>
</dbReference>
<dbReference type="FunFam" id="1.20.1250.20:FF:000013">
    <property type="entry name" value="MFS general substrate transporter"/>
    <property type="match status" value="1"/>
</dbReference>
<dbReference type="InterPro" id="IPR020846">
    <property type="entry name" value="MFS_dom"/>
</dbReference>
<feature type="transmembrane region" description="Helical" evidence="7">
    <location>
        <begin position="590"/>
        <end position="613"/>
    </location>
</feature>
<keyword evidence="4 7" id="KW-1133">Transmembrane helix</keyword>
<organism evidence="9 10">
    <name type="scientific">Linnemannia gamsii</name>
    <dbReference type="NCBI Taxonomy" id="64522"/>
    <lineage>
        <taxon>Eukaryota</taxon>
        <taxon>Fungi</taxon>
        <taxon>Fungi incertae sedis</taxon>
        <taxon>Mucoromycota</taxon>
        <taxon>Mortierellomycotina</taxon>
        <taxon>Mortierellomycetes</taxon>
        <taxon>Mortierellales</taxon>
        <taxon>Mortierellaceae</taxon>
        <taxon>Linnemannia</taxon>
    </lineage>
</organism>
<feature type="compositionally biased region" description="Low complexity" evidence="6">
    <location>
        <begin position="211"/>
        <end position="221"/>
    </location>
</feature>
<feature type="compositionally biased region" description="Basic and acidic residues" evidence="6">
    <location>
        <begin position="159"/>
        <end position="171"/>
    </location>
</feature>
<reference evidence="9" key="1">
    <citation type="journal article" date="2020" name="Fungal Divers.">
        <title>Resolving the Mortierellaceae phylogeny through synthesis of multi-gene phylogenetics and phylogenomics.</title>
        <authorList>
            <person name="Vandepol N."/>
            <person name="Liber J."/>
            <person name="Desiro A."/>
            <person name="Na H."/>
            <person name="Kennedy M."/>
            <person name="Barry K."/>
            <person name="Grigoriev I.V."/>
            <person name="Miller A.N."/>
            <person name="O'Donnell K."/>
            <person name="Stajich J.E."/>
            <person name="Bonito G."/>
        </authorList>
    </citation>
    <scope>NUCLEOTIDE SEQUENCE</scope>
    <source>
        <strain evidence="9">NVP60</strain>
    </source>
</reference>
<dbReference type="GO" id="GO:0022857">
    <property type="term" value="F:transmembrane transporter activity"/>
    <property type="evidence" value="ECO:0007669"/>
    <property type="project" value="InterPro"/>
</dbReference>
<evidence type="ECO:0000259" key="8">
    <source>
        <dbReference type="PROSITE" id="PS50850"/>
    </source>
</evidence>
<comment type="subcellular location">
    <subcellularLocation>
        <location evidence="1">Membrane</location>
        <topology evidence="1">Multi-pass membrane protein</topology>
    </subcellularLocation>
</comment>
<keyword evidence="2" id="KW-0813">Transport</keyword>
<feature type="compositionally biased region" description="Polar residues" evidence="6">
    <location>
        <begin position="116"/>
        <end position="126"/>
    </location>
</feature>
<feature type="transmembrane region" description="Helical" evidence="7">
    <location>
        <begin position="650"/>
        <end position="669"/>
    </location>
</feature>
<name>A0A9P6R507_9FUNG</name>
<evidence type="ECO:0000256" key="7">
    <source>
        <dbReference type="SAM" id="Phobius"/>
    </source>
</evidence>
<dbReference type="SUPFAM" id="SSF103473">
    <property type="entry name" value="MFS general substrate transporter"/>
    <property type="match status" value="1"/>
</dbReference>
<feature type="compositionally biased region" description="Basic residues" evidence="6">
    <location>
        <begin position="194"/>
        <end position="205"/>
    </location>
</feature>
<evidence type="ECO:0000313" key="10">
    <source>
        <dbReference type="Proteomes" id="UP000823405"/>
    </source>
</evidence>
<evidence type="ECO:0000256" key="2">
    <source>
        <dbReference type="ARBA" id="ARBA00022448"/>
    </source>
</evidence>
<dbReference type="Pfam" id="PF07690">
    <property type="entry name" value="MFS_1"/>
    <property type="match status" value="1"/>
</dbReference>
<evidence type="ECO:0000313" key="9">
    <source>
        <dbReference type="EMBL" id="KAG0310302.1"/>
    </source>
</evidence>
<dbReference type="InterPro" id="IPR011701">
    <property type="entry name" value="MFS"/>
</dbReference>
<sequence>MSSFGGDYTRCTSGRSQTTDAACRHIQGLPASALATVDAVLNRAPPSPLHEDIDRFDMVDRGETEEDENGEIDHHHLQQRRTGGGGVTRDHPLGQESKIPKTQPQHHIRLADPPLMTTTTNGNKCASRTAKVAPHKSSNIDKVNKATRQRSVSPRRGGSRPEDSGETEVDRSSSSGSHSQNGGHFCNFENTSVHPHKLHQQRHQKPSGYNSPCQSQSQHQQQSEKQDQLLEMYRTKSFLSGLSFERGNGSYGGYGGGGGDGGVGWAEKRGEYFAAMNFKQDPEMESRIVRKLDRHLLPLLGILYLFSYLDRVNIGNARLFGLEEAIRLSNGQYNIALASFFLAYCLFELPSNWMLVRLGPRTWIPLLMFLWGGVSLALAWVTDFTGLVIARFALGTAEAGFVPGVLFYLTLFYKRSEHSFRIAIFLCFNILAGAFGGLLAAGISQLAGKWNLQGWQWIFILEAIPTLLLAVLTWFIMTPSPMQAKFLTKEEQIYATNRIIIDSDVIPTASASWRQTRSALTDVRVYLICLGSMFLHLPGSGVVLFLPSLIADMGFKATTAQLLTVPPYMIAAGVSLLIPWWSDRIGIRGYFALILPMFSVLGFSLLAFAPWIWLRYLAVIFALCGMFPTSSILTSWLTNNCIGHAKRATALAMMVSAGSMASMGGTQVYRLDDAPRYQRGHIVMTISICCFILNSLVLRTILSRENHRRDNNQTKGLRLTQFMSEGHLNDLGDMHPNFRYTL</sequence>
<feature type="domain" description="Major facilitator superfamily (MFS) profile" evidence="8">
    <location>
        <begin position="296"/>
        <end position="706"/>
    </location>
</feature>
<feature type="transmembrane region" description="Helical" evidence="7">
    <location>
        <begin position="334"/>
        <end position="356"/>
    </location>
</feature>
<gene>
    <name evidence="9" type="ORF">BGZ97_012660</name>
</gene>
<evidence type="ECO:0000256" key="5">
    <source>
        <dbReference type="ARBA" id="ARBA00023136"/>
    </source>
</evidence>
<dbReference type="PANTHER" id="PTHR43791">
    <property type="entry name" value="PERMEASE-RELATED"/>
    <property type="match status" value="1"/>
</dbReference>
<feature type="transmembrane region" description="Helical" evidence="7">
    <location>
        <begin position="363"/>
        <end position="382"/>
    </location>
</feature>
<dbReference type="OrthoDB" id="3639251at2759"/>
<protein>
    <recommendedName>
        <fullName evidence="8">Major facilitator superfamily (MFS) profile domain-containing protein</fullName>
    </recommendedName>
</protein>
<dbReference type="Proteomes" id="UP000823405">
    <property type="component" value="Unassembled WGS sequence"/>
</dbReference>
<dbReference type="InterPro" id="IPR036259">
    <property type="entry name" value="MFS_trans_sf"/>
</dbReference>
<feature type="transmembrane region" description="Helical" evidence="7">
    <location>
        <begin position="681"/>
        <end position="702"/>
    </location>
</feature>
<feature type="transmembrane region" description="Helical" evidence="7">
    <location>
        <begin position="455"/>
        <end position="477"/>
    </location>
</feature>
<feature type="transmembrane region" description="Helical" evidence="7">
    <location>
        <begin position="558"/>
        <end position="578"/>
    </location>
</feature>
<dbReference type="PANTHER" id="PTHR43791:SF36">
    <property type="entry name" value="TRANSPORTER, PUTATIVE (AFU_ORTHOLOGUE AFUA_6G08340)-RELATED"/>
    <property type="match status" value="1"/>
</dbReference>
<dbReference type="PROSITE" id="PS50850">
    <property type="entry name" value="MFS"/>
    <property type="match status" value="1"/>
</dbReference>
<accession>A0A9P6R507</accession>
<evidence type="ECO:0000256" key="6">
    <source>
        <dbReference type="SAM" id="MobiDB-lite"/>
    </source>
</evidence>
<evidence type="ECO:0000256" key="1">
    <source>
        <dbReference type="ARBA" id="ARBA00004141"/>
    </source>
</evidence>
<keyword evidence="5 7" id="KW-0472">Membrane</keyword>
<feature type="transmembrane region" description="Helical" evidence="7">
    <location>
        <begin position="423"/>
        <end position="443"/>
    </location>
</feature>
<feature type="transmembrane region" description="Helical" evidence="7">
    <location>
        <begin position="525"/>
        <end position="546"/>
    </location>
</feature>
<feature type="transmembrane region" description="Helical" evidence="7">
    <location>
        <begin position="388"/>
        <end position="411"/>
    </location>
</feature>
<proteinExistence type="predicted"/>